<keyword evidence="2" id="KW-1185">Reference proteome</keyword>
<dbReference type="Proteomes" id="UP000019760">
    <property type="component" value="Unassembled WGS sequence"/>
</dbReference>
<reference evidence="2" key="1">
    <citation type="journal article" date="2014" name="FEMS Microbiol. Lett.">
        <title>Draft Genomic DNA Sequence of the Facultatively Methylotrophic Bacterium Acidomonas methanolica type strain MB58.</title>
        <authorList>
            <person name="Higashiura N."/>
            <person name="Hadano H."/>
            <person name="Hirakawa H."/>
            <person name="Matsutani M."/>
            <person name="Takabe S."/>
            <person name="Matsushita K."/>
            <person name="Azuma Y."/>
        </authorList>
    </citation>
    <scope>NUCLEOTIDE SEQUENCE [LARGE SCALE GENOMIC DNA]</scope>
    <source>
        <strain evidence="2">MB58</strain>
    </source>
</reference>
<dbReference type="RefSeq" id="WP_042059674.1">
    <property type="nucleotide sequence ID" value="NZ_BAND01000068.1"/>
</dbReference>
<gene>
    <name evidence="1" type="ORF">Amme_068_008</name>
</gene>
<name>A0A023D774_ACIMT</name>
<comment type="caution">
    <text evidence="1">The sequence shown here is derived from an EMBL/GenBank/DDBJ whole genome shotgun (WGS) entry which is preliminary data.</text>
</comment>
<dbReference type="OrthoDB" id="7282362at2"/>
<organism evidence="1 2">
    <name type="scientific">Acidomonas methanolica NBRC 104435</name>
    <dbReference type="NCBI Taxonomy" id="1231351"/>
    <lineage>
        <taxon>Bacteria</taxon>
        <taxon>Pseudomonadati</taxon>
        <taxon>Pseudomonadota</taxon>
        <taxon>Alphaproteobacteria</taxon>
        <taxon>Acetobacterales</taxon>
        <taxon>Acetobacteraceae</taxon>
        <taxon>Acidomonas</taxon>
    </lineage>
</organism>
<evidence type="ECO:0000313" key="2">
    <source>
        <dbReference type="Proteomes" id="UP000019760"/>
    </source>
</evidence>
<protein>
    <submittedName>
        <fullName evidence="1">Uncharacterized protein</fullName>
    </submittedName>
</protein>
<reference evidence="1 2" key="2">
    <citation type="journal article" date="2014" name="FEMS Microbiol. Lett.">
        <title>Draft genomic DNA sequence of the facultatively methylotrophic bacterium Acidomonas methanolica type strain MB58.</title>
        <authorList>
            <person name="Higashiura N."/>
            <person name="Hadano H."/>
            <person name="Hirakawa H."/>
            <person name="Matsutani M."/>
            <person name="Takabe S."/>
            <person name="Matsushita K."/>
            <person name="Azuma Y."/>
        </authorList>
    </citation>
    <scope>NUCLEOTIDE SEQUENCE [LARGE SCALE GENOMIC DNA]</scope>
    <source>
        <strain evidence="1 2">MB58</strain>
    </source>
</reference>
<proteinExistence type="predicted"/>
<dbReference type="AlphaFoldDB" id="A0A023D774"/>
<accession>A0A023D774</accession>
<dbReference type="EMBL" id="BAND01000068">
    <property type="protein sequence ID" value="GAJ29575.1"/>
    <property type="molecule type" value="Genomic_DNA"/>
</dbReference>
<evidence type="ECO:0000313" key="1">
    <source>
        <dbReference type="EMBL" id="GAJ29575.1"/>
    </source>
</evidence>
<sequence>MTKLNTALIDRLIAAGGMVVKKQAPQPTRSWHDDPDDRDREVRQYEPDEVEYWYNYRIIFNGRTESLVGIDFYDLPSVRYDARYDCWSSDYSEHAPSVIAAVRARLQA</sequence>